<accession>A0A6J7MJZ8</accession>
<gene>
    <name evidence="1" type="ORF">UFOPK3927_00635</name>
</gene>
<reference evidence="1" key="1">
    <citation type="submission" date="2020-05" db="EMBL/GenBank/DDBJ databases">
        <authorList>
            <person name="Chiriac C."/>
            <person name="Salcher M."/>
            <person name="Ghai R."/>
            <person name="Kavagutti S V."/>
        </authorList>
    </citation>
    <scope>NUCLEOTIDE SEQUENCE</scope>
</reference>
<dbReference type="EMBL" id="CAFBOK010000056">
    <property type="protein sequence ID" value="CAB4979562.1"/>
    <property type="molecule type" value="Genomic_DNA"/>
</dbReference>
<sequence>MTGCVRRQDANPNIGVGLEGLKVGSHRVSDVSVHRIAGLGTVECEYCDMSVDFIFDHAGTLANSLIALCFVT</sequence>
<dbReference type="AlphaFoldDB" id="A0A6J7MJZ8"/>
<evidence type="ECO:0000313" key="1">
    <source>
        <dbReference type="EMBL" id="CAB4979562.1"/>
    </source>
</evidence>
<proteinExistence type="predicted"/>
<protein>
    <submittedName>
        <fullName evidence="1">Unannotated protein</fullName>
    </submittedName>
</protein>
<name>A0A6J7MJZ8_9ZZZZ</name>
<organism evidence="1">
    <name type="scientific">freshwater metagenome</name>
    <dbReference type="NCBI Taxonomy" id="449393"/>
    <lineage>
        <taxon>unclassified sequences</taxon>
        <taxon>metagenomes</taxon>
        <taxon>ecological metagenomes</taxon>
    </lineage>
</organism>